<feature type="transmembrane region" description="Helical" evidence="6">
    <location>
        <begin position="181"/>
        <end position="199"/>
    </location>
</feature>
<dbReference type="PANTHER" id="PTHR23501:SF153">
    <property type="entry name" value="AFLATOXIN EFFLUX PUMP, PUTATIVE-RELATED"/>
    <property type="match status" value="1"/>
</dbReference>
<gene>
    <name evidence="8" type="ORF">LTR69_004356</name>
</gene>
<feature type="transmembrane region" description="Helical" evidence="6">
    <location>
        <begin position="339"/>
        <end position="358"/>
    </location>
</feature>
<dbReference type="Gene3D" id="1.20.1250.20">
    <property type="entry name" value="MFS general substrate transporter like domains"/>
    <property type="match status" value="1"/>
</dbReference>
<dbReference type="PROSITE" id="PS50850">
    <property type="entry name" value="MFS"/>
    <property type="match status" value="1"/>
</dbReference>
<accession>A0ABR0JFY9</accession>
<evidence type="ECO:0000256" key="3">
    <source>
        <dbReference type="ARBA" id="ARBA00022989"/>
    </source>
</evidence>
<reference evidence="8 9" key="1">
    <citation type="submission" date="2023-08" db="EMBL/GenBank/DDBJ databases">
        <title>Black Yeasts Isolated from many extreme environments.</title>
        <authorList>
            <person name="Coleine C."/>
            <person name="Stajich J.E."/>
            <person name="Selbmann L."/>
        </authorList>
    </citation>
    <scope>NUCLEOTIDE SEQUENCE [LARGE SCALE GENOMIC DNA]</scope>
    <source>
        <strain evidence="8 9">CCFEE 6328</strain>
    </source>
</reference>
<feature type="transmembrane region" description="Helical" evidence="6">
    <location>
        <begin position="251"/>
        <end position="272"/>
    </location>
</feature>
<dbReference type="Pfam" id="PF07690">
    <property type="entry name" value="MFS_1"/>
    <property type="match status" value="1"/>
</dbReference>
<dbReference type="Proteomes" id="UP001345691">
    <property type="component" value="Unassembled WGS sequence"/>
</dbReference>
<feature type="transmembrane region" description="Helical" evidence="6">
    <location>
        <begin position="370"/>
        <end position="391"/>
    </location>
</feature>
<feature type="transmembrane region" description="Helical" evidence="6">
    <location>
        <begin position="116"/>
        <end position="141"/>
    </location>
</feature>
<keyword evidence="2 6" id="KW-0812">Transmembrane</keyword>
<comment type="subcellular location">
    <subcellularLocation>
        <location evidence="1">Membrane</location>
        <topology evidence="1">Multi-pass membrane protein</topology>
    </subcellularLocation>
</comment>
<keyword evidence="3 6" id="KW-1133">Transmembrane helix</keyword>
<keyword evidence="4 6" id="KW-0472">Membrane</keyword>
<proteinExistence type="predicted"/>
<feature type="transmembrane region" description="Helical" evidence="6">
    <location>
        <begin position="403"/>
        <end position="422"/>
    </location>
</feature>
<sequence length="527" mass="55764">MSPQVTAPVQPDSHQSKQSKPQTWLVLVSILLAMFLVCLDRTIISTAVPQITDEFNAITDVGWYGSAYLLTSCAMQLLFGKVYTFFPIKTVFLTSILLFEAASALCGAAPSSVSFIVGRAIAGVGAAGIFCGVIVCMVHAVPLKQQPIMQGMFGGVMGVASVAGPLMGGAFTTNLTWRWCFYINLPIGGVVMIIIFFILDIADRDTVKIPLVEKLKQLDVLGTTFLIPGVICLLLALQWGGQTYAWSNGRIIALFTLAGVLMIAFGVVQVVLPKTATLPPRLFNQRSLVAGLWSIFTIMCGNYIVGVSATESGIRTLPLMLSMVLASIIGGLGTSRIGYYTLFAIVGSCVMTIGAGLLTTLEVDTGAGKWIGYQVLYGFGLGFCMQVPALAAQASLPKKDVSMGIGLILFGTLLGAAVYVSVGESVMVNELASRLSGVPGIDPSLLTSAGATSLISSLPASTRAPVLTEYNKALRVVFQVGLIPCCLSVLGAVFLEWNSVKKTKPKNGIVGTDTDAAEEEKKPDEEE</sequence>
<feature type="transmembrane region" description="Helical" evidence="6">
    <location>
        <begin position="288"/>
        <end position="306"/>
    </location>
</feature>
<evidence type="ECO:0000256" key="2">
    <source>
        <dbReference type="ARBA" id="ARBA00022692"/>
    </source>
</evidence>
<feature type="transmembrane region" description="Helical" evidence="6">
    <location>
        <begin position="61"/>
        <end position="79"/>
    </location>
</feature>
<dbReference type="EMBL" id="JAVRRF010000007">
    <property type="protein sequence ID" value="KAK5063650.1"/>
    <property type="molecule type" value="Genomic_DNA"/>
</dbReference>
<feature type="transmembrane region" description="Helical" evidence="6">
    <location>
        <begin position="91"/>
        <end position="110"/>
    </location>
</feature>
<feature type="transmembrane region" description="Helical" evidence="6">
    <location>
        <begin position="153"/>
        <end position="175"/>
    </location>
</feature>
<name>A0ABR0JFY9_9EURO</name>
<dbReference type="InterPro" id="IPR020846">
    <property type="entry name" value="MFS_dom"/>
</dbReference>
<feature type="region of interest" description="Disordered" evidence="5">
    <location>
        <begin position="505"/>
        <end position="527"/>
    </location>
</feature>
<evidence type="ECO:0000256" key="1">
    <source>
        <dbReference type="ARBA" id="ARBA00004141"/>
    </source>
</evidence>
<evidence type="ECO:0000259" key="7">
    <source>
        <dbReference type="PROSITE" id="PS50850"/>
    </source>
</evidence>
<feature type="domain" description="Major facilitator superfamily (MFS) profile" evidence="7">
    <location>
        <begin position="26"/>
        <end position="468"/>
    </location>
</feature>
<protein>
    <recommendedName>
        <fullName evidence="7">Major facilitator superfamily (MFS) profile domain-containing protein</fullName>
    </recommendedName>
</protein>
<dbReference type="SUPFAM" id="SSF103473">
    <property type="entry name" value="MFS general substrate transporter"/>
    <property type="match status" value="1"/>
</dbReference>
<evidence type="ECO:0000313" key="8">
    <source>
        <dbReference type="EMBL" id="KAK5063650.1"/>
    </source>
</evidence>
<organism evidence="8 9">
    <name type="scientific">Exophiala sideris</name>
    <dbReference type="NCBI Taxonomy" id="1016849"/>
    <lineage>
        <taxon>Eukaryota</taxon>
        <taxon>Fungi</taxon>
        <taxon>Dikarya</taxon>
        <taxon>Ascomycota</taxon>
        <taxon>Pezizomycotina</taxon>
        <taxon>Eurotiomycetes</taxon>
        <taxon>Chaetothyriomycetidae</taxon>
        <taxon>Chaetothyriales</taxon>
        <taxon>Herpotrichiellaceae</taxon>
        <taxon>Exophiala</taxon>
    </lineage>
</organism>
<feature type="transmembrane region" description="Helical" evidence="6">
    <location>
        <begin position="220"/>
        <end position="239"/>
    </location>
</feature>
<keyword evidence="9" id="KW-1185">Reference proteome</keyword>
<feature type="transmembrane region" description="Helical" evidence="6">
    <location>
        <begin position="312"/>
        <end position="332"/>
    </location>
</feature>
<dbReference type="InterPro" id="IPR011701">
    <property type="entry name" value="MFS"/>
</dbReference>
<feature type="transmembrane region" description="Helical" evidence="6">
    <location>
        <begin position="24"/>
        <end position="49"/>
    </location>
</feature>
<evidence type="ECO:0000256" key="6">
    <source>
        <dbReference type="SAM" id="Phobius"/>
    </source>
</evidence>
<dbReference type="PRINTS" id="PR01036">
    <property type="entry name" value="TCRTETB"/>
</dbReference>
<evidence type="ECO:0000313" key="9">
    <source>
        <dbReference type="Proteomes" id="UP001345691"/>
    </source>
</evidence>
<evidence type="ECO:0000256" key="4">
    <source>
        <dbReference type="ARBA" id="ARBA00023136"/>
    </source>
</evidence>
<feature type="transmembrane region" description="Helical" evidence="6">
    <location>
        <begin position="476"/>
        <end position="497"/>
    </location>
</feature>
<dbReference type="CDD" id="cd17502">
    <property type="entry name" value="MFS_Azr1_MDR_like"/>
    <property type="match status" value="1"/>
</dbReference>
<comment type="caution">
    <text evidence="8">The sequence shown here is derived from an EMBL/GenBank/DDBJ whole genome shotgun (WGS) entry which is preliminary data.</text>
</comment>
<dbReference type="PANTHER" id="PTHR23501">
    <property type="entry name" value="MAJOR FACILITATOR SUPERFAMILY"/>
    <property type="match status" value="1"/>
</dbReference>
<dbReference type="InterPro" id="IPR036259">
    <property type="entry name" value="MFS_trans_sf"/>
</dbReference>
<evidence type="ECO:0000256" key="5">
    <source>
        <dbReference type="SAM" id="MobiDB-lite"/>
    </source>
</evidence>